<reference evidence="1" key="2">
    <citation type="submission" date="2023-06" db="EMBL/GenBank/DDBJ databases">
        <authorList>
            <consortium name="Lawrence Berkeley National Laboratory"/>
            <person name="Haridas S."/>
            <person name="Hensen N."/>
            <person name="Bonometti L."/>
            <person name="Westerberg I."/>
            <person name="Brannstrom I.O."/>
            <person name="Guillou S."/>
            <person name="Cros-Aarteil S."/>
            <person name="Calhoun S."/>
            <person name="Kuo A."/>
            <person name="Mondo S."/>
            <person name="Pangilinan J."/>
            <person name="Riley R."/>
            <person name="Labutti K."/>
            <person name="Andreopoulos B."/>
            <person name="Lipzen A."/>
            <person name="Chen C."/>
            <person name="Yanf M."/>
            <person name="Daum C."/>
            <person name="Ng V."/>
            <person name="Clum A."/>
            <person name="Steindorff A."/>
            <person name="Ohm R."/>
            <person name="Martin F."/>
            <person name="Silar P."/>
            <person name="Natvig D."/>
            <person name="Lalanne C."/>
            <person name="Gautier V."/>
            <person name="Ament-Velasquez S.L."/>
            <person name="Kruys A."/>
            <person name="Hutchinson M.I."/>
            <person name="Powell A.J."/>
            <person name="Barry K."/>
            <person name="Miller A.N."/>
            <person name="Grigoriev I.V."/>
            <person name="Debuchy R."/>
            <person name="Gladieux P."/>
            <person name="Thoren M.H."/>
            <person name="Johannesson H."/>
        </authorList>
    </citation>
    <scope>NUCLEOTIDE SEQUENCE</scope>
    <source>
        <strain evidence="1">CBS 560.94</strain>
    </source>
</reference>
<organism evidence="1 2">
    <name type="scientific">Neurospora tetraspora</name>
    <dbReference type="NCBI Taxonomy" id="94610"/>
    <lineage>
        <taxon>Eukaryota</taxon>
        <taxon>Fungi</taxon>
        <taxon>Dikarya</taxon>
        <taxon>Ascomycota</taxon>
        <taxon>Pezizomycotina</taxon>
        <taxon>Sordariomycetes</taxon>
        <taxon>Sordariomycetidae</taxon>
        <taxon>Sordariales</taxon>
        <taxon>Sordariaceae</taxon>
        <taxon>Neurospora</taxon>
    </lineage>
</organism>
<name>A0AAE0JDD1_9PEZI</name>
<protein>
    <submittedName>
        <fullName evidence="1">Uncharacterized protein</fullName>
    </submittedName>
</protein>
<accession>A0AAE0JDD1</accession>
<proteinExistence type="predicted"/>
<dbReference type="GeneID" id="87859177"/>
<evidence type="ECO:0000313" key="1">
    <source>
        <dbReference type="EMBL" id="KAK3342419.1"/>
    </source>
</evidence>
<dbReference type="PROSITE" id="PS51257">
    <property type="entry name" value="PROKAR_LIPOPROTEIN"/>
    <property type="match status" value="1"/>
</dbReference>
<comment type="caution">
    <text evidence="1">The sequence shown here is derived from an EMBL/GenBank/DDBJ whole genome shotgun (WGS) entry which is preliminary data.</text>
</comment>
<gene>
    <name evidence="1" type="ORF">B0H65DRAFT_218792</name>
</gene>
<sequence>MMRSSVRFWLWATQSFLLTFFFSCNVSFCSFQQFLFFSQVFVCLSSYLREVNEAILGKPPVFLRHYETRSQMFRYVIPKYSQVHAILDLSFRFPTILPTSNSPNRHTRTNPQPVRQLTICSIQQHDISTFPSTERANNPKSLI</sequence>
<dbReference type="AlphaFoldDB" id="A0AAE0JDD1"/>
<evidence type="ECO:0000313" key="2">
    <source>
        <dbReference type="Proteomes" id="UP001278500"/>
    </source>
</evidence>
<dbReference type="Proteomes" id="UP001278500">
    <property type="component" value="Unassembled WGS sequence"/>
</dbReference>
<reference evidence="1" key="1">
    <citation type="journal article" date="2023" name="Mol. Phylogenet. Evol.">
        <title>Genome-scale phylogeny and comparative genomics of the fungal order Sordariales.</title>
        <authorList>
            <person name="Hensen N."/>
            <person name="Bonometti L."/>
            <person name="Westerberg I."/>
            <person name="Brannstrom I.O."/>
            <person name="Guillou S."/>
            <person name="Cros-Aarteil S."/>
            <person name="Calhoun S."/>
            <person name="Haridas S."/>
            <person name="Kuo A."/>
            <person name="Mondo S."/>
            <person name="Pangilinan J."/>
            <person name="Riley R."/>
            <person name="LaButti K."/>
            <person name="Andreopoulos B."/>
            <person name="Lipzen A."/>
            <person name="Chen C."/>
            <person name="Yan M."/>
            <person name="Daum C."/>
            <person name="Ng V."/>
            <person name="Clum A."/>
            <person name="Steindorff A."/>
            <person name="Ohm R.A."/>
            <person name="Martin F."/>
            <person name="Silar P."/>
            <person name="Natvig D.O."/>
            <person name="Lalanne C."/>
            <person name="Gautier V."/>
            <person name="Ament-Velasquez S.L."/>
            <person name="Kruys A."/>
            <person name="Hutchinson M.I."/>
            <person name="Powell A.J."/>
            <person name="Barry K."/>
            <person name="Miller A.N."/>
            <person name="Grigoriev I.V."/>
            <person name="Debuchy R."/>
            <person name="Gladieux P."/>
            <person name="Hiltunen Thoren M."/>
            <person name="Johannesson H."/>
        </authorList>
    </citation>
    <scope>NUCLEOTIDE SEQUENCE</scope>
    <source>
        <strain evidence="1">CBS 560.94</strain>
    </source>
</reference>
<dbReference type="EMBL" id="JAUEPP010000005">
    <property type="protein sequence ID" value="KAK3342419.1"/>
    <property type="molecule type" value="Genomic_DNA"/>
</dbReference>
<dbReference type="RefSeq" id="XP_062680212.1">
    <property type="nucleotide sequence ID" value="XM_062822023.1"/>
</dbReference>
<keyword evidence="2" id="KW-1185">Reference proteome</keyword>